<reference evidence="3 4" key="1">
    <citation type="submission" date="2025-04" db="UniProtKB">
        <authorList>
            <consortium name="RefSeq"/>
        </authorList>
    </citation>
    <scope>IDENTIFICATION</scope>
</reference>
<dbReference type="InterPro" id="IPR004252">
    <property type="entry name" value="Probable_transposase_24"/>
</dbReference>
<proteinExistence type="predicted"/>
<dbReference type="AlphaFoldDB" id="A0AB40BQJ5"/>
<accession>A0AB40BQJ5</accession>
<feature type="compositionally biased region" description="Basic and acidic residues" evidence="1">
    <location>
        <begin position="29"/>
        <end position="40"/>
    </location>
</feature>
<evidence type="ECO:0000256" key="1">
    <source>
        <dbReference type="SAM" id="MobiDB-lite"/>
    </source>
</evidence>
<name>A0AB40BQJ5_DIOCR</name>
<dbReference type="RefSeq" id="XP_039129729.1">
    <property type="nucleotide sequence ID" value="XM_039273795.1"/>
</dbReference>
<dbReference type="RefSeq" id="XP_039129730.1">
    <property type="nucleotide sequence ID" value="XM_039273796.1"/>
</dbReference>
<organism evidence="2 4">
    <name type="scientific">Dioscorea cayennensis subsp. rotundata</name>
    <name type="common">White Guinea yam</name>
    <name type="synonym">Dioscorea rotundata</name>
    <dbReference type="NCBI Taxonomy" id="55577"/>
    <lineage>
        <taxon>Eukaryota</taxon>
        <taxon>Viridiplantae</taxon>
        <taxon>Streptophyta</taxon>
        <taxon>Embryophyta</taxon>
        <taxon>Tracheophyta</taxon>
        <taxon>Spermatophyta</taxon>
        <taxon>Magnoliopsida</taxon>
        <taxon>Liliopsida</taxon>
        <taxon>Dioscoreales</taxon>
        <taxon>Dioscoreaceae</taxon>
        <taxon>Dioscorea</taxon>
    </lineage>
</organism>
<sequence length="211" mass="23953">MQKLIPIIQKHHNQIRQPMKYVLQLPQPEDTKRNKSDKNKVNRSQSQIIHTTRGVSMAKHRSDMVKETGSELGPIDCFKKFRTKKDGETWPTEKAKDLFDQMENIRSTATSATSEGSLINEWEIYRNVTGEPSHGRVLGLGTCVKGKDVYGSSSSQTCSKKCEEKSKREEEEWEGCFKKMESTINELQQQVLAMVQKILQSLGLPNAPIAT</sequence>
<evidence type="ECO:0000313" key="2">
    <source>
        <dbReference type="Proteomes" id="UP001515500"/>
    </source>
</evidence>
<protein>
    <submittedName>
        <fullName evidence="3 4">Uncharacterized protein LOC120265819 isoform X1</fullName>
    </submittedName>
</protein>
<dbReference type="GeneID" id="120265819"/>
<dbReference type="Proteomes" id="UP001515500">
    <property type="component" value="Chromosome 7"/>
</dbReference>
<dbReference type="Pfam" id="PF03004">
    <property type="entry name" value="Transposase_24"/>
    <property type="match status" value="1"/>
</dbReference>
<keyword evidence="2" id="KW-1185">Reference proteome</keyword>
<feature type="region of interest" description="Disordered" evidence="1">
    <location>
        <begin position="26"/>
        <end position="48"/>
    </location>
</feature>
<evidence type="ECO:0000313" key="4">
    <source>
        <dbReference type="RefSeq" id="XP_039129730.1"/>
    </source>
</evidence>
<gene>
    <name evidence="3 4" type="primary">LOC120265819</name>
</gene>
<evidence type="ECO:0000313" key="3">
    <source>
        <dbReference type="RefSeq" id="XP_039129729.1"/>
    </source>
</evidence>